<feature type="chain" id="PRO_5014159924" evidence="1">
    <location>
        <begin position="20"/>
        <end position="93"/>
    </location>
</feature>
<reference evidence="3" key="1">
    <citation type="journal article" date="2018" name="Proc. Natl. Acad. Sci. U.S.A.">
        <title>Linking secondary metabolites to gene clusters through genome sequencing of six diverse Aspergillus species.</title>
        <authorList>
            <person name="Kaerboelling I."/>
            <person name="Vesth T.C."/>
            <person name="Frisvad J.C."/>
            <person name="Nybo J.L."/>
            <person name="Theobald S."/>
            <person name="Kuo A."/>
            <person name="Bowyer P."/>
            <person name="Matsuda Y."/>
            <person name="Mondo S."/>
            <person name="Lyhne E.K."/>
            <person name="Kogle M.E."/>
            <person name="Clum A."/>
            <person name="Lipzen A."/>
            <person name="Salamov A."/>
            <person name="Ngan C.Y."/>
            <person name="Daum C."/>
            <person name="Chiniquy J."/>
            <person name="Barry K."/>
            <person name="LaButti K."/>
            <person name="Haridas S."/>
            <person name="Simmons B.A."/>
            <person name="Magnuson J.K."/>
            <person name="Mortensen U.H."/>
            <person name="Larsen T.O."/>
            <person name="Grigoriev I.V."/>
            <person name="Baker S.E."/>
            <person name="Andersen M.R."/>
        </authorList>
    </citation>
    <scope>NUCLEOTIDE SEQUENCE [LARGE SCALE GENOMIC DNA]</scope>
    <source>
        <strain evidence="3">IBT 16806</strain>
    </source>
</reference>
<dbReference type="AlphaFoldDB" id="A0A2I1BW55"/>
<sequence>MQVGAVIILSFTLLMGPRAADIEAPAPCQCLWPTASFEALRRTGRFQGRALPPRLALGRDAVQVIGAALDKNREALDEWKDLVSTTDCDDVAT</sequence>
<gene>
    <name evidence="2" type="ORF">P174DRAFT_445543</name>
</gene>
<keyword evidence="3" id="KW-1185">Reference proteome</keyword>
<organism evidence="2 3">
    <name type="scientific">Aspergillus novofumigatus (strain IBT 16806)</name>
    <dbReference type="NCBI Taxonomy" id="1392255"/>
    <lineage>
        <taxon>Eukaryota</taxon>
        <taxon>Fungi</taxon>
        <taxon>Dikarya</taxon>
        <taxon>Ascomycota</taxon>
        <taxon>Pezizomycotina</taxon>
        <taxon>Eurotiomycetes</taxon>
        <taxon>Eurotiomycetidae</taxon>
        <taxon>Eurotiales</taxon>
        <taxon>Aspergillaceae</taxon>
        <taxon>Aspergillus</taxon>
        <taxon>Aspergillus subgen. Fumigati</taxon>
    </lineage>
</organism>
<name>A0A2I1BW55_ASPN1</name>
<dbReference type="Proteomes" id="UP000234474">
    <property type="component" value="Unassembled WGS sequence"/>
</dbReference>
<dbReference type="RefSeq" id="XP_024678212.1">
    <property type="nucleotide sequence ID" value="XM_024828367.1"/>
</dbReference>
<evidence type="ECO:0000313" key="3">
    <source>
        <dbReference type="Proteomes" id="UP000234474"/>
    </source>
</evidence>
<evidence type="ECO:0000313" key="2">
    <source>
        <dbReference type="EMBL" id="PKX89617.1"/>
    </source>
</evidence>
<proteinExistence type="predicted"/>
<accession>A0A2I1BW55</accession>
<dbReference type="VEuPathDB" id="FungiDB:P174DRAFT_445543"/>
<keyword evidence="1" id="KW-0732">Signal</keyword>
<feature type="signal peptide" evidence="1">
    <location>
        <begin position="1"/>
        <end position="19"/>
    </location>
</feature>
<comment type="caution">
    <text evidence="2">The sequence shown here is derived from an EMBL/GenBank/DDBJ whole genome shotgun (WGS) entry which is preliminary data.</text>
</comment>
<protein>
    <submittedName>
        <fullName evidence="2">Uncharacterized protein</fullName>
    </submittedName>
</protein>
<dbReference type="OrthoDB" id="1274115at2759"/>
<dbReference type="GeneID" id="36535692"/>
<dbReference type="EMBL" id="MSZS01000009">
    <property type="protein sequence ID" value="PKX89617.1"/>
    <property type="molecule type" value="Genomic_DNA"/>
</dbReference>
<evidence type="ECO:0000256" key="1">
    <source>
        <dbReference type="SAM" id="SignalP"/>
    </source>
</evidence>
<dbReference type="STRING" id="1392255.A0A2I1BW55"/>